<gene>
    <name evidence="6" type="ORF">SAMN05421508_103242</name>
</gene>
<dbReference type="SUPFAM" id="SSF52172">
    <property type="entry name" value="CheY-like"/>
    <property type="match status" value="1"/>
</dbReference>
<evidence type="ECO:0000256" key="1">
    <source>
        <dbReference type="PROSITE-ProRule" id="PRU00169"/>
    </source>
</evidence>
<dbReference type="InterPro" id="IPR000160">
    <property type="entry name" value="GGDEF_dom"/>
</dbReference>
<evidence type="ECO:0000259" key="2">
    <source>
        <dbReference type="PROSITE" id="PS50110"/>
    </source>
</evidence>
<dbReference type="SMART" id="SM00267">
    <property type="entry name" value="GGDEF"/>
    <property type="match status" value="1"/>
</dbReference>
<dbReference type="Gene3D" id="3.40.50.2300">
    <property type="match status" value="1"/>
</dbReference>
<dbReference type="InterPro" id="IPR029787">
    <property type="entry name" value="Nucleotide_cyclase"/>
</dbReference>
<dbReference type="AlphaFoldDB" id="A0A286GFT1"/>
<dbReference type="PROSITE" id="PS50887">
    <property type="entry name" value="GGDEF"/>
    <property type="match status" value="1"/>
</dbReference>
<dbReference type="SUPFAM" id="SSF55073">
    <property type="entry name" value="Nucleotide cyclase"/>
    <property type="match status" value="1"/>
</dbReference>
<name>A0A286GFT1_9PROT</name>
<evidence type="ECO:0000313" key="7">
    <source>
        <dbReference type="Proteomes" id="UP000219621"/>
    </source>
</evidence>
<dbReference type="SMART" id="SM00448">
    <property type="entry name" value="REC"/>
    <property type="match status" value="1"/>
</dbReference>
<protein>
    <submittedName>
        <fullName evidence="6">PAS domain S-box-containing protein/diguanylate cyclase (GGDEF) domain-containing protein</fullName>
    </submittedName>
</protein>
<accession>A0A286GFT1</accession>
<dbReference type="Pfam" id="PF00072">
    <property type="entry name" value="Response_reg"/>
    <property type="match status" value="1"/>
</dbReference>
<organism evidence="6 7">
    <name type="scientific">Caenispirillum bisanense</name>
    <dbReference type="NCBI Taxonomy" id="414052"/>
    <lineage>
        <taxon>Bacteria</taxon>
        <taxon>Pseudomonadati</taxon>
        <taxon>Pseudomonadota</taxon>
        <taxon>Alphaproteobacteria</taxon>
        <taxon>Rhodospirillales</taxon>
        <taxon>Novispirillaceae</taxon>
        <taxon>Caenispirillum</taxon>
    </lineage>
</organism>
<dbReference type="Gene3D" id="3.30.450.20">
    <property type="entry name" value="PAS domain"/>
    <property type="match status" value="1"/>
</dbReference>
<feature type="domain" description="PAS" evidence="3">
    <location>
        <begin position="137"/>
        <end position="175"/>
    </location>
</feature>
<dbReference type="GO" id="GO:0000160">
    <property type="term" value="P:phosphorelay signal transduction system"/>
    <property type="evidence" value="ECO:0007669"/>
    <property type="project" value="InterPro"/>
</dbReference>
<reference evidence="7" key="1">
    <citation type="submission" date="2017-09" db="EMBL/GenBank/DDBJ databases">
        <authorList>
            <person name="Varghese N."/>
            <person name="Submissions S."/>
        </authorList>
    </citation>
    <scope>NUCLEOTIDE SEQUENCE [LARGE SCALE GENOMIC DNA]</scope>
    <source>
        <strain evidence="7">USBA 140</strain>
    </source>
</reference>
<dbReference type="GO" id="GO:0003824">
    <property type="term" value="F:catalytic activity"/>
    <property type="evidence" value="ECO:0007669"/>
    <property type="project" value="UniProtKB-ARBA"/>
</dbReference>
<dbReference type="NCBIfam" id="TIGR00254">
    <property type="entry name" value="GGDEF"/>
    <property type="match status" value="1"/>
</dbReference>
<dbReference type="Proteomes" id="UP000219621">
    <property type="component" value="Unassembled WGS sequence"/>
</dbReference>
<dbReference type="InterPro" id="IPR000014">
    <property type="entry name" value="PAS"/>
</dbReference>
<dbReference type="PANTHER" id="PTHR46663:SF3">
    <property type="entry name" value="SLL0267 PROTEIN"/>
    <property type="match status" value="1"/>
</dbReference>
<dbReference type="SUPFAM" id="SSF55785">
    <property type="entry name" value="PYP-like sensor domain (PAS domain)"/>
    <property type="match status" value="1"/>
</dbReference>
<dbReference type="PANTHER" id="PTHR46663">
    <property type="entry name" value="DIGUANYLATE CYCLASE DGCT-RELATED"/>
    <property type="match status" value="1"/>
</dbReference>
<dbReference type="InterPro" id="IPR052163">
    <property type="entry name" value="DGC-Regulatory_Protein"/>
</dbReference>
<dbReference type="SMART" id="SM00086">
    <property type="entry name" value="PAC"/>
    <property type="match status" value="1"/>
</dbReference>
<sequence>MGMNILLVEDNPGDARLIQVLLAEEAGAEFHLTHVERLADACELVKQEEFAAVLLDLSLPDSHGLDTVNGLRRSGPDIPIVILSGLDNEEVALAALQSGAQDYLVKGRADGMLLKRSILYAIERHRTRKQLLLAEAAFNCTDTGIMVMDAGWRVIRVNPAFTRVTGYEPDAVIGQKPMVLASGVHDPEFYDDLWQSLDANGAWEGEIWNRRKNGEVYPEWLRINAVADEQGGITGYVAIMSDITHRKKAETELLRQATRDPLTGLANRQLFMHVLDDSIERAGSLERSCAVLFIDLDGFKDVNDRWDHAVGDEMLKEVARRLRGSVRVSDEVARLGGDEFTVVLTEVRETQDAARVAEKIVAAVAQPYALSVGEATVSASVGISVYPADATSAEDLLRAADQAMYAAKRAGKNRFRFYEGQRPEPRKAVAT</sequence>
<dbReference type="InterPro" id="IPR000700">
    <property type="entry name" value="PAS-assoc_C"/>
</dbReference>
<dbReference type="Pfam" id="PF00990">
    <property type="entry name" value="GGDEF"/>
    <property type="match status" value="1"/>
</dbReference>
<dbReference type="RefSeq" id="WP_097278621.1">
    <property type="nucleotide sequence ID" value="NZ_OCNJ01000003.1"/>
</dbReference>
<keyword evidence="1" id="KW-0597">Phosphoprotein</keyword>
<feature type="domain" description="GGDEF" evidence="5">
    <location>
        <begin position="287"/>
        <end position="420"/>
    </location>
</feature>
<proteinExistence type="predicted"/>
<dbReference type="EMBL" id="OCNJ01000003">
    <property type="protein sequence ID" value="SOD93874.1"/>
    <property type="molecule type" value="Genomic_DNA"/>
</dbReference>
<dbReference type="Pfam" id="PF13426">
    <property type="entry name" value="PAS_9"/>
    <property type="match status" value="1"/>
</dbReference>
<dbReference type="InterPro" id="IPR043128">
    <property type="entry name" value="Rev_trsase/Diguanyl_cyclase"/>
</dbReference>
<dbReference type="NCBIfam" id="TIGR00229">
    <property type="entry name" value="sensory_box"/>
    <property type="match status" value="1"/>
</dbReference>
<feature type="modified residue" description="4-aspartylphosphate" evidence="1">
    <location>
        <position position="56"/>
    </location>
</feature>
<dbReference type="Gene3D" id="3.30.70.270">
    <property type="match status" value="1"/>
</dbReference>
<dbReference type="OrthoDB" id="9812260at2"/>
<evidence type="ECO:0000259" key="3">
    <source>
        <dbReference type="PROSITE" id="PS50112"/>
    </source>
</evidence>
<dbReference type="CDD" id="cd01949">
    <property type="entry name" value="GGDEF"/>
    <property type="match status" value="1"/>
</dbReference>
<dbReference type="InterPro" id="IPR035965">
    <property type="entry name" value="PAS-like_dom_sf"/>
</dbReference>
<dbReference type="InterPro" id="IPR001610">
    <property type="entry name" value="PAC"/>
</dbReference>
<dbReference type="InterPro" id="IPR011006">
    <property type="entry name" value="CheY-like_superfamily"/>
</dbReference>
<dbReference type="PROSITE" id="PS50113">
    <property type="entry name" value="PAC"/>
    <property type="match status" value="1"/>
</dbReference>
<evidence type="ECO:0000259" key="5">
    <source>
        <dbReference type="PROSITE" id="PS50887"/>
    </source>
</evidence>
<keyword evidence="7" id="KW-1185">Reference proteome</keyword>
<evidence type="ECO:0000259" key="4">
    <source>
        <dbReference type="PROSITE" id="PS50113"/>
    </source>
</evidence>
<dbReference type="SMART" id="SM00091">
    <property type="entry name" value="PAS"/>
    <property type="match status" value="1"/>
</dbReference>
<dbReference type="CDD" id="cd00130">
    <property type="entry name" value="PAS"/>
    <property type="match status" value="1"/>
</dbReference>
<feature type="domain" description="PAC" evidence="4">
    <location>
        <begin position="203"/>
        <end position="255"/>
    </location>
</feature>
<feature type="domain" description="Response regulatory" evidence="2">
    <location>
        <begin position="4"/>
        <end position="121"/>
    </location>
</feature>
<dbReference type="FunFam" id="3.30.70.270:FF:000001">
    <property type="entry name" value="Diguanylate cyclase domain protein"/>
    <property type="match status" value="1"/>
</dbReference>
<dbReference type="PROSITE" id="PS50112">
    <property type="entry name" value="PAS"/>
    <property type="match status" value="1"/>
</dbReference>
<dbReference type="PROSITE" id="PS50110">
    <property type="entry name" value="RESPONSE_REGULATORY"/>
    <property type="match status" value="1"/>
</dbReference>
<evidence type="ECO:0000313" key="6">
    <source>
        <dbReference type="EMBL" id="SOD93874.1"/>
    </source>
</evidence>
<dbReference type="InterPro" id="IPR001789">
    <property type="entry name" value="Sig_transdc_resp-reg_receiver"/>
</dbReference>